<feature type="region of interest" description="Disordered" evidence="1">
    <location>
        <begin position="123"/>
        <end position="150"/>
    </location>
</feature>
<feature type="compositionally biased region" description="Low complexity" evidence="1">
    <location>
        <begin position="244"/>
        <end position="268"/>
    </location>
</feature>
<feature type="region of interest" description="Disordered" evidence="1">
    <location>
        <begin position="52"/>
        <end position="79"/>
    </location>
</feature>
<feature type="region of interest" description="Disordered" evidence="1">
    <location>
        <begin position="526"/>
        <end position="573"/>
    </location>
</feature>
<dbReference type="GeneID" id="109705337"/>
<dbReference type="AlphaFoldDB" id="A0A6P5EEF8"/>
<gene>
    <name evidence="3" type="primary">LOC109705337</name>
</gene>
<reference evidence="3" key="2">
    <citation type="submission" date="2025-08" db="UniProtKB">
        <authorList>
            <consortium name="RefSeq"/>
        </authorList>
    </citation>
    <scope>IDENTIFICATION</scope>
    <source>
        <tissue evidence="3">Leaf</tissue>
    </source>
</reference>
<dbReference type="RefSeq" id="XP_020081662.1">
    <property type="nucleotide sequence ID" value="XM_020226073.1"/>
</dbReference>
<accession>A0A6P5EEF8</accession>
<dbReference type="Proteomes" id="UP000515123">
    <property type="component" value="Unplaced"/>
</dbReference>
<evidence type="ECO:0000313" key="3">
    <source>
        <dbReference type="RefSeq" id="XP_020081662.1"/>
    </source>
</evidence>
<feature type="compositionally biased region" description="Basic residues" evidence="1">
    <location>
        <begin position="54"/>
        <end position="73"/>
    </location>
</feature>
<sequence>MQSGYGGGGGGGGVSDLQQFLVPDGSAVFSLSTNPTPPSSAAAAPLSSHPFINYHHHHHHHHNPLLHHLHHQPPHPPPPLQPLLTPFGMPFLPIPVPPPPPPPPPAAAATQQLFYQEHDFRLFHTHSPSPPPPLPPENHSGGSDDTGPSLLSAAAVNFKLAVDSSGGGGGPEEESTIKELSWRPLDIDFLHNSNSSNNKRHKSGSCDRHDEPDPEPSSKYGEKRSGNADNYKIFSELEAIYKPGSSSAATTPTAAAAAAANQTGSGSALTGDDYPIIAAAAENEAPDDVGGTSETSAGEEAAAAARNCQRTAGIAVARNKERRRQRRQRRKQQQLQAMVGFMEATVKRLMDHQESLHRSFLEAAERRDRERTRSDESWREQAAARSSQEAAAAATAPVADSATPPGSRSLENVSETRIHLLEEVNNKITLRRSNGGAADTAPSRWPRAEVRRMIGGAERAGGEVPGARAERARSLKRCKEKWRTSNKYFRNAKGEQEERGTQQHQNLPLNFTTLDDPAYSSRFRALPTHRDKEPRRRINANSGLARSRVVSKITSDSNSAAAIGIRREDEEGE</sequence>
<feature type="region of interest" description="Disordered" evidence="1">
    <location>
        <begin position="284"/>
        <end position="335"/>
    </location>
</feature>
<dbReference type="PANTHER" id="PTHR21654:SF31">
    <property type="entry name" value="OS02G0104500 PROTEIN"/>
    <property type="match status" value="1"/>
</dbReference>
<keyword evidence="2" id="KW-1185">Reference proteome</keyword>
<feature type="region of interest" description="Disordered" evidence="1">
    <location>
        <begin position="361"/>
        <end position="412"/>
    </location>
</feature>
<evidence type="ECO:0000256" key="1">
    <source>
        <dbReference type="SAM" id="MobiDB-lite"/>
    </source>
</evidence>
<organism evidence="2 3">
    <name type="scientific">Ananas comosus</name>
    <name type="common">Pineapple</name>
    <name type="synonym">Ananas ananas</name>
    <dbReference type="NCBI Taxonomy" id="4615"/>
    <lineage>
        <taxon>Eukaryota</taxon>
        <taxon>Viridiplantae</taxon>
        <taxon>Streptophyta</taxon>
        <taxon>Embryophyta</taxon>
        <taxon>Tracheophyta</taxon>
        <taxon>Spermatophyta</taxon>
        <taxon>Magnoliopsida</taxon>
        <taxon>Liliopsida</taxon>
        <taxon>Poales</taxon>
        <taxon>Bromeliaceae</taxon>
        <taxon>Bromelioideae</taxon>
        <taxon>Ananas</taxon>
    </lineage>
</organism>
<name>A0A6P5EEF8_ANACO</name>
<feature type="compositionally biased region" description="Low complexity" evidence="1">
    <location>
        <begin position="284"/>
        <end position="305"/>
    </location>
</feature>
<feature type="compositionally biased region" description="Basic residues" evidence="1">
    <location>
        <begin position="320"/>
        <end position="332"/>
    </location>
</feature>
<evidence type="ECO:0000313" key="2">
    <source>
        <dbReference type="Proteomes" id="UP000515123"/>
    </source>
</evidence>
<proteinExistence type="predicted"/>
<feature type="compositionally biased region" description="Low complexity" evidence="1">
    <location>
        <begin position="383"/>
        <end position="402"/>
    </location>
</feature>
<reference evidence="2" key="1">
    <citation type="journal article" date="2015" name="Nat. Genet.">
        <title>The pineapple genome and the evolution of CAM photosynthesis.</title>
        <authorList>
            <person name="Ming R."/>
            <person name="VanBuren R."/>
            <person name="Wai C.M."/>
            <person name="Tang H."/>
            <person name="Schatz M.C."/>
            <person name="Bowers J.E."/>
            <person name="Lyons E."/>
            <person name="Wang M.L."/>
            <person name="Chen J."/>
            <person name="Biggers E."/>
            <person name="Zhang J."/>
            <person name="Huang L."/>
            <person name="Zhang L."/>
            <person name="Miao W."/>
            <person name="Zhang J."/>
            <person name="Ye Z."/>
            <person name="Miao C."/>
            <person name="Lin Z."/>
            <person name="Wang H."/>
            <person name="Zhou H."/>
            <person name="Yim W.C."/>
            <person name="Priest H.D."/>
            <person name="Zheng C."/>
            <person name="Woodhouse M."/>
            <person name="Edger P.P."/>
            <person name="Guyot R."/>
            <person name="Guo H.B."/>
            <person name="Guo H."/>
            <person name="Zheng G."/>
            <person name="Singh R."/>
            <person name="Sharma A."/>
            <person name="Min X."/>
            <person name="Zheng Y."/>
            <person name="Lee H."/>
            <person name="Gurtowski J."/>
            <person name="Sedlazeck F.J."/>
            <person name="Harkess A."/>
            <person name="McKain M.R."/>
            <person name="Liao Z."/>
            <person name="Fang J."/>
            <person name="Liu J."/>
            <person name="Zhang X."/>
            <person name="Zhang Q."/>
            <person name="Hu W."/>
            <person name="Qin Y."/>
            <person name="Wang K."/>
            <person name="Chen L.Y."/>
            <person name="Shirley N."/>
            <person name="Lin Y.R."/>
            <person name="Liu L.Y."/>
            <person name="Hernandez A.G."/>
            <person name="Wright C.L."/>
            <person name="Bulone V."/>
            <person name="Tuskan G.A."/>
            <person name="Heath K."/>
            <person name="Zee F."/>
            <person name="Moore P.H."/>
            <person name="Sunkar R."/>
            <person name="Leebens-Mack J.H."/>
            <person name="Mockler T."/>
            <person name="Bennetzen J.L."/>
            <person name="Freeling M."/>
            <person name="Sankoff D."/>
            <person name="Paterson A.H."/>
            <person name="Zhu X."/>
            <person name="Yang X."/>
            <person name="Smith J.A."/>
            <person name="Cushman J.C."/>
            <person name="Paull R.E."/>
            <person name="Yu Q."/>
        </authorList>
    </citation>
    <scope>NUCLEOTIDE SEQUENCE [LARGE SCALE GENOMIC DNA]</scope>
    <source>
        <strain evidence="2">cv. F153</strain>
    </source>
</reference>
<dbReference type="PANTHER" id="PTHR21654">
    <property type="entry name" value="FI21293P1"/>
    <property type="match status" value="1"/>
</dbReference>
<feature type="compositionally biased region" description="Basic and acidic residues" evidence="1">
    <location>
        <begin position="361"/>
        <end position="379"/>
    </location>
</feature>
<protein>
    <submittedName>
        <fullName evidence="3">YLP motif-containing protein 1-like</fullName>
    </submittedName>
</protein>
<feature type="region of interest" description="Disordered" evidence="1">
    <location>
        <begin position="190"/>
        <end position="227"/>
    </location>
</feature>
<feature type="region of interest" description="Disordered" evidence="1">
    <location>
        <begin position="244"/>
        <end position="271"/>
    </location>
</feature>